<evidence type="ECO:0000313" key="6">
    <source>
        <dbReference type="Proteomes" id="UP001345013"/>
    </source>
</evidence>
<feature type="repeat" description="WD" evidence="3">
    <location>
        <begin position="182"/>
        <end position="217"/>
    </location>
</feature>
<dbReference type="InterPro" id="IPR033010">
    <property type="entry name" value="Cdc20/Fizzy"/>
</dbReference>
<keyword evidence="6" id="KW-1185">Reference proteome</keyword>
<gene>
    <name evidence="5" type="ORF">LTR24_000303</name>
</gene>
<dbReference type="InterPro" id="IPR036322">
    <property type="entry name" value="WD40_repeat_dom_sf"/>
</dbReference>
<keyword evidence="1 3" id="KW-0853">WD repeat</keyword>
<evidence type="ECO:0000256" key="4">
    <source>
        <dbReference type="SAM" id="MobiDB-lite"/>
    </source>
</evidence>
<dbReference type="InterPro" id="IPR001680">
    <property type="entry name" value="WD40_rpt"/>
</dbReference>
<feature type="region of interest" description="Disordered" evidence="4">
    <location>
        <begin position="293"/>
        <end position="323"/>
    </location>
</feature>
<dbReference type="PROSITE" id="PS50294">
    <property type="entry name" value="WD_REPEATS_REGION"/>
    <property type="match status" value="1"/>
</dbReference>
<organism evidence="5 6">
    <name type="scientific">Lithohypha guttulata</name>
    <dbReference type="NCBI Taxonomy" id="1690604"/>
    <lineage>
        <taxon>Eukaryota</taxon>
        <taxon>Fungi</taxon>
        <taxon>Dikarya</taxon>
        <taxon>Ascomycota</taxon>
        <taxon>Pezizomycotina</taxon>
        <taxon>Eurotiomycetes</taxon>
        <taxon>Chaetothyriomycetidae</taxon>
        <taxon>Chaetothyriales</taxon>
        <taxon>Trichomeriaceae</taxon>
        <taxon>Lithohypha</taxon>
    </lineage>
</organism>
<evidence type="ECO:0000256" key="1">
    <source>
        <dbReference type="ARBA" id="ARBA00022574"/>
    </source>
</evidence>
<evidence type="ECO:0000256" key="3">
    <source>
        <dbReference type="PROSITE-ProRule" id="PRU00221"/>
    </source>
</evidence>
<dbReference type="Proteomes" id="UP001345013">
    <property type="component" value="Unassembled WGS sequence"/>
</dbReference>
<name>A0ABR0KRA0_9EURO</name>
<protein>
    <recommendedName>
        <fullName evidence="7">WD40 repeat-like protein</fullName>
    </recommendedName>
</protein>
<evidence type="ECO:0000313" key="5">
    <source>
        <dbReference type="EMBL" id="KAK5102392.1"/>
    </source>
</evidence>
<comment type="caution">
    <text evidence="5">The sequence shown here is derived from an EMBL/GenBank/DDBJ whole genome shotgun (WGS) entry which is preliminary data.</text>
</comment>
<proteinExistence type="predicted"/>
<dbReference type="Gene3D" id="2.130.10.10">
    <property type="entry name" value="YVTN repeat-like/Quinoprotein amine dehydrogenase"/>
    <property type="match status" value="2"/>
</dbReference>
<accession>A0ABR0KRA0</accession>
<dbReference type="Pfam" id="PF00400">
    <property type="entry name" value="WD40"/>
    <property type="match status" value="1"/>
</dbReference>
<dbReference type="SUPFAM" id="SSF50978">
    <property type="entry name" value="WD40 repeat-like"/>
    <property type="match status" value="1"/>
</dbReference>
<dbReference type="EMBL" id="JAVRRG010000002">
    <property type="protein sequence ID" value="KAK5102392.1"/>
    <property type="molecule type" value="Genomic_DNA"/>
</dbReference>
<evidence type="ECO:0000256" key="2">
    <source>
        <dbReference type="ARBA" id="ARBA00022737"/>
    </source>
</evidence>
<feature type="compositionally biased region" description="Basic and acidic residues" evidence="4">
    <location>
        <begin position="298"/>
        <end position="313"/>
    </location>
</feature>
<dbReference type="PANTHER" id="PTHR19918:SF5">
    <property type="entry name" value="MEIOSIS-SPECIFIC APC_C ACTIVATOR PROTEIN AMA1"/>
    <property type="match status" value="1"/>
</dbReference>
<dbReference type="InterPro" id="IPR015943">
    <property type="entry name" value="WD40/YVTN_repeat-like_dom_sf"/>
</dbReference>
<dbReference type="PANTHER" id="PTHR19918">
    <property type="entry name" value="CELL DIVISION CYCLE 20 CDC20 FIZZY -RELATED"/>
    <property type="match status" value="1"/>
</dbReference>
<dbReference type="SMART" id="SM00320">
    <property type="entry name" value="WD40"/>
    <property type="match status" value="3"/>
</dbReference>
<dbReference type="PROSITE" id="PS50082">
    <property type="entry name" value="WD_REPEATS_2"/>
    <property type="match status" value="1"/>
</dbReference>
<evidence type="ECO:0008006" key="7">
    <source>
        <dbReference type="Google" id="ProtNLM"/>
    </source>
</evidence>
<keyword evidence="2" id="KW-0677">Repeat</keyword>
<reference evidence="5 6" key="1">
    <citation type="submission" date="2023-08" db="EMBL/GenBank/DDBJ databases">
        <title>Black Yeasts Isolated from many extreme environments.</title>
        <authorList>
            <person name="Coleine C."/>
            <person name="Stajich J.E."/>
            <person name="Selbmann L."/>
        </authorList>
    </citation>
    <scope>NUCLEOTIDE SEQUENCE [LARGE SCALE GENOMIC DNA]</scope>
    <source>
        <strain evidence="5 6">CCFEE 5885</strain>
    </source>
</reference>
<sequence length="486" mass="53160">MSPTRLRTRSQPTVKPEKAVPSVAFRVLDAPRLKDDFYCSVLAYSYTCRTLAVALAHRVYLWTEAHGVRYPPLAPARAANYVTSLAFSSTTGGKAILAVARNSGHVALWSLFEQKTRFKLPHPWAACSVAWRPLMSCRQMPGRPELVACEDLLVGDDAGCLYYYSVFWPDFAAGYVVLLTKLDAHSQNICGLAWSPDGKTFTSGGNDNSALLFEADTVLQGNKVTQGVSEIDTGGICASVTGDMIDSYLTPPQSPNRLLPLSRVPSQPYITGQHFMLEQFSMTDPVMSTVNILTPPESPERTRARGRSPERLPRSFSQAVSPLPASKWQRQQNLETHLANPGISGCQSMHKKSFYHSAAVKAVAYAPWQPTLLATGGGSNDRQIHFHHTQSGSTLAVIDVFAQVTSLAWSSTSREIVATFGYAQPEHDIRIAVFAWPSCECVVSIPWERKANGEIGRALWAIPYPGGPNDAAAEKQDEEADIGFQA</sequence>